<dbReference type="Proteomes" id="UP000516160">
    <property type="component" value="Chromosome"/>
</dbReference>
<dbReference type="KEGG" id="acae:HYG86_04885"/>
<dbReference type="RefSeq" id="WP_213167807.1">
    <property type="nucleotide sequence ID" value="NZ_CP058559.1"/>
</dbReference>
<evidence type="ECO:0000313" key="3">
    <source>
        <dbReference type="EMBL" id="QNO14152.1"/>
    </source>
</evidence>
<dbReference type="EMBL" id="CP058559">
    <property type="protein sequence ID" value="QNO14152.1"/>
    <property type="molecule type" value="Genomic_DNA"/>
</dbReference>
<dbReference type="SMART" id="SM00857">
    <property type="entry name" value="Resolvase"/>
    <property type="match status" value="1"/>
</dbReference>
<dbReference type="SUPFAM" id="SSF53041">
    <property type="entry name" value="Resolvase-like"/>
    <property type="match status" value="1"/>
</dbReference>
<dbReference type="GO" id="GO:0000150">
    <property type="term" value="F:DNA strand exchange activity"/>
    <property type="evidence" value="ECO:0007669"/>
    <property type="project" value="InterPro"/>
</dbReference>
<dbReference type="InterPro" id="IPR025827">
    <property type="entry name" value="Zn_ribbon_recom_dom"/>
</dbReference>
<dbReference type="InterPro" id="IPR038109">
    <property type="entry name" value="DNA_bind_recomb_sf"/>
</dbReference>
<sequence length="528" mass="60892">MSRTKTAKNVKTIPATLRQFSSTPINEQRKRRTAGYARVSTDSEEQFTSYEAQVDYYTNFIKSRDDWEFVKVYTDEGISGTNTKKREGFRRMIQDALSGKIDLIVTKSVSRFARNTVDSLTTVRQLKEKGIEIYFEKENIWTLDSKGELLITIMSSLAQEESRSISENVTWGQRKRFADGKVTVPFGHFLGYDRGEDGNLVLNPNEAVIIQRIFSMFLQGMTPYGIAKQLTADGILSPAKKDKWNAGTIKRILTNEKYKGDALLQKSYTVDFLTKKKKANEGEIPQYYVENNHEAIIEPAVFDLVQNELEKRTPANNRHSGVHIFSGKIKCGSCGSWYGSKVWHSNSKYRRTVWQCNHKFNGQEKCSTPHLDEDMIKELFVKATNKLLEDKDEIIANFESMKDVLYDTGPLETKQIELQNEMEIVTELIQQCINENANVALDQGEYQRRYDGLVQRFDTTKEDLEKVSRQIKEKVTRRQTMAAFLAELKKQDELLTDFDPLLWHSLVDYIIVFEKEKVQVVYKNGVKI</sequence>
<feature type="domain" description="Resolvase/invertase-type recombinase catalytic" evidence="1">
    <location>
        <begin position="32"/>
        <end position="180"/>
    </location>
</feature>
<name>A0A7G9W640_ALKCA</name>
<accession>A0A7G9W640</accession>
<feature type="domain" description="Recombinase" evidence="2">
    <location>
        <begin position="189"/>
        <end position="315"/>
    </location>
</feature>
<dbReference type="PROSITE" id="PS51737">
    <property type="entry name" value="RECOMBINASE_DNA_BIND"/>
    <property type="match status" value="1"/>
</dbReference>
<dbReference type="PANTHER" id="PTHR30461:SF23">
    <property type="entry name" value="DNA RECOMBINASE-RELATED"/>
    <property type="match status" value="1"/>
</dbReference>
<proteinExistence type="predicted"/>
<dbReference type="GO" id="GO:0003677">
    <property type="term" value="F:DNA binding"/>
    <property type="evidence" value="ECO:0007669"/>
    <property type="project" value="InterPro"/>
</dbReference>
<dbReference type="CDD" id="cd00338">
    <property type="entry name" value="Ser_Recombinase"/>
    <property type="match status" value="1"/>
</dbReference>
<evidence type="ECO:0000313" key="4">
    <source>
        <dbReference type="Proteomes" id="UP000516160"/>
    </source>
</evidence>
<dbReference type="Gene3D" id="3.90.1750.20">
    <property type="entry name" value="Putative Large Serine Recombinase, Chain B, Domain 2"/>
    <property type="match status" value="1"/>
</dbReference>
<dbReference type="Gene3D" id="3.40.50.1390">
    <property type="entry name" value="Resolvase, N-terminal catalytic domain"/>
    <property type="match status" value="1"/>
</dbReference>
<dbReference type="InterPro" id="IPR006119">
    <property type="entry name" value="Resolv_N"/>
</dbReference>
<dbReference type="Pfam" id="PF00239">
    <property type="entry name" value="Resolvase"/>
    <property type="match status" value="1"/>
</dbReference>
<keyword evidence="4" id="KW-1185">Reference proteome</keyword>
<dbReference type="PANTHER" id="PTHR30461">
    <property type="entry name" value="DNA-INVERTASE FROM LAMBDOID PROPHAGE"/>
    <property type="match status" value="1"/>
</dbReference>
<dbReference type="InterPro" id="IPR050639">
    <property type="entry name" value="SSR_resolvase"/>
</dbReference>
<dbReference type="Pfam" id="PF13408">
    <property type="entry name" value="Zn_ribbon_recom"/>
    <property type="match status" value="1"/>
</dbReference>
<dbReference type="AlphaFoldDB" id="A0A7G9W640"/>
<dbReference type="InterPro" id="IPR036162">
    <property type="entry name" value="Resolvase-like_N_sf"/>
</dbReference>
<evidence type="ECO:0000259" key="2">
    <source>
        <dbReference type="PROSITE" id="PS51737"/>
    </source>
</evidence>
<gene>
    <name evidence="3" type="ORF">HYG86_04885</name>
</gene>
<dbReference type="PROSITE" id="PS51736">
    <property type="entry name" value="RECOMBINASES_3"/>
    <property type="match status" value="1"/>
</dbReference>
<reference evidence="3 4" key="1">
    <citation type="submission" date="2020-07" db="EMBL/GenBank/DDBJ databases">
        <title>Alkalicella. sp. LB2 genome.</title>
        <authorList>
            <person name="Postec A."/>
            <person name="Quemeneur M."/>
        </authorList>
    </citation>
    <scope>NUCLEOTIDE SEQUENCE [LARGE SCALE GENOMIC DNA]</scope>
    <source>
        <strain evidence="3 4">LB2</strain>
    </source>
</reference>
<dbReference type="InterPro" id="IPR011109">
    <property type="entry name" value="DNA_bind_recombinase_dom"/>
</dbReference>
<dbReference type="Pfam" id="PF07508">
    <property type="entry name" value="Recombinase"/>
    <property type="match status" value="1"/>
</dbReference>
<evidence type="ECO:0000259" key="1">
    <source>
        <dbReference type="PROSITE" id="PS51736"/>
    </source>
</evidence>
<organism evidence="3 4">
    <name type="scientific">Alkalicella caledoniensis</name>
    <dbReference type="NCBI Taxonomy" id="2731377"/>
    <lineage>
        <taxon>Bacteria</taxon>
        <taxon>Bacillati</taxon>
        <taxon>Bacillota</taxon>
        <taxon>Clostridia</taxon>
        <taxon>Eubacteriales</taxon>
        <taxon>Proteinivoracaceae</taxon>
        <taxon>Alkalicella</taxon>
    </lineage>
</organism>
<protein>
    <submittedName>
        <fullName evidence="3">Recombinase family protein</fullName>
    </submittedName>
</protein>